<dbReference type="EMBL" id="CP073587">
    <property type="protein sequence ID" value="QUN07563.1"/>
    <property type="molecule type" value="Genomic_DNA"/>
</dbReference>
<evidence type="ECO:0000313" key="4">
    <source>
        <dbReference type="Proteomes" id="UP000679575"/>
    </source>
</evidence>
<dbReference type="PANTHER" id="PTHR10587:SF125">
    <property type="entry name" value="POLYSACCHARIDE DEACETYLASE YHEN-RELATED"/>
    <property type="match status" value="1"/>
</dbReference>
<protein>
    <submittedName>
        <fullName evidence="3">Polysaccharide deacetylase family protein</fullName>
    </submittedName>
</protein>
<proteinExistence type="predicted"/>
<evidence type="ECO:0000313" key="3">
    <source>
        <dbReference type="EMBL" id="QUN07563.1"/>
    </source>
</evidence>
<dbReference type="Proteomes" id="UP000679575">
    <property type="component" value="Chromosome"/>
</dbReference>
<feature type="transmembrane region" description="Helical" evidence="1">
    <location>
        <begin position="6"/>
        <end position="25"/>
    </location>
</feature>
<keyword evidence="1" id="KW-0472">Membrane</keyword>
<evidence type="ECO:0000259" key="2">
    <source>
        <dbReference type="PROSITE" id="PS51677"/>
    </source>
</evidence>
<dbReference type="SUPFAM" id="SSF88713">
    <property type="entry name" value="Glycoside hydrolase/deacetylase"/>
    <property type="match status" value="1"/>
</dbReference>
<dbReference type="Pfam" id="PF01522">
    <property type="entry name" value="Polysacc_deac_1"/>
    <property type="match status" value="1"/>
</dbReference>
<organism evidence="3 4">
    <name type="scientific">Shewanella yunxiaonensis</name>
    <dbReference type="NCBI Taxonomy" id="2829809"/>
    <lineage>
        <taxon>Bacteria</taxon>
        <taxon>Pseudomonadati</taxon>
        <taxon>Pseudomonadota</taxon>
        <taxon>Gammaproteobacteria</taxon>
        <taxon>Alteromonadales</taxon>
        <taxon>Shewanellaceae</taxon>
        <taxon>Shewanella</taxon>
    </lineage>
</organism>
<keyword evidence="1" id="KW-1133">Transmembrane helix</keyword>
<evidence type="ECO:0000256" key="1">
    <source>
        <dbReference type="SAM" id="Phobius"/>
    </source>
</evidence>
<dbReference type="InterPro" id="IPR050248">
    <property type="entry name" value="Polysacc_deacetylase_ArnD"/>
</dbReference>
<gene>
    <name evidence="3" type="ORF">KDN34_07215</name>
</gene>
<keyword evidence="4" id="KW-1185">Reference proteome</keyword>
<reference evidence="3 4" key="1">
    <citation type="submission" date="2021-04" db="EMBL/GenBank/DDBJ databases">
        <title>Novel species identification of genus Shewanella.</title>
        <authorList>
            <person name="Liu G."/>
        </authorList>
    </citation>
    <scope>NUCLEOTIDE SEQUENCE [LARGE SCALE GENOMIC DNA]</scope>
    <source>
        <strain evidence="3 4">FJAT-54481</strain>
    </source>
</reference>
<accession>A0ABX7YXN6</accession>
<dbReference type="PANTHER" id="PTHR10587">
    <property type="entry name" value="GLYCOSYL TRANSFERASE-RELATED"/>
    <property type="match status" value="1"/>
</dbReference>
<dbReference type="InterPro" id="IPR002509">
    <property type="entry name" value="NODB_dom"/>
</dbReference>
<sequence length="236" mass="26112">MANVAKWLLISALILLVVIAALFLVSRSRNYQLFGDLVSHVDTDKPLVALTFDDGPSKRYTAEILAVLNQYQVHATFFVTGREASRHSAEAHAIVDAGHDLGNHSWSHSRMLLRSPSFIATEIELTDAVIRQAGYSGDIYFRPPYGKKLFLLPWYLASHHRTTVTWNMEPDSDLNANAQTIAQKVLAEVTPGSIILLHVMYASRDASRGALPLIIEGIQGKGYQLVTLSQLLMSAQ</sequence>
<name>A0ABX7YXN6_9GAMM</name>
<dbReference type="Gene3D" id="3.20.20.370">
    <property type="entry name" value="Glycoside hydrolase/deacetylase"/>
    <property type="match status" value="1"/>
</dbReference>
<dbReference type="InterPro" id="IPR011330">
    <property type="entry name" value="Glyco_hydro/deAcase_b/a-brl"/>
</dbReference>
<feature type="domain" description="NodB homology" evidence="2">
    <location>
        <begin position="46"/>
        <end position="226"/>
    </location>
</feature>
<dbReference type="PROSITE" id="PS51677">
    <property type="entry name" value="NODB"/>
    <property type="match status" value="1"/>
</dbReference>
<keyword evidence="1" id="KW-0812">Transmembrane</keyword>